<dbReference type="AlphaFoldDB" id="A0A382G4Z4"/>
<evidence type="ECO:0000313" key="1">
    <source>
        <dbReference type="EMBL" id="SVB69241.1"/>
    </source>
</evidence>
<accession>A0A382G4Z4</accession>
<proteinExistence type="predicted"/>
<organism evidence="1">
    <name type="scientific">marine metagenome</name>
    <dbReference type="NCBI Taxonomy" id="408172"/>
    <lineage>
        <taxon>unclassified sequences</taxon>
        <taxon>metagenomes</taxon>
        <taxon>ecological metagenomes</taxon>
    </lineage>
</organism>
<protein>
    <submittedName>
        <fullName evidence="1">Uncharacterized protein</fullName>
    </submittedName>
</protein>
<dbReference type="EMBL" id="UINC01053115">
    <property type="protein sequence ID" value="SVB69241.1"/>
    <property type="molecule type" value="Genomic_DNA"/>
</dbReference>
<name>A0A382G4Z4_9ZZZZ</name>
<gene>
    <name evidence="1" type="ORF">METZ01_LOCUS222095</name>
</gene>
<reference evidence="1" key="1">
    <citation type="submission" date="2018-05" db="EMBL/GenBank/DDBJ databases">
        <authorList>
            <person name="Lanie J.A."/>
            <person name="Ng W.-L."/>
            <person name="Kazmierczak K.M."/>
            <person name="Andrzejewski T.M."/>
            <person name="Davidsen T.M."/>
            <person name="Wayne K.J."/>
            <person name="Tettelin H."/>
            <person name="Glass J.I."/>
            <person name="Rusch D."/>
            <person name="Podicherti R."/>
            <person name="Tsui H.-C.T."/>
            <person name="Winkler M.E."/>
        </authorList>
    </citation>
    <scope>NUCLEOTIDE SEQUENCE</scope>
</reference>
<sequence>MALQYITKEMLKRESGGTEDGAVLFHTPYDITFLAGWDNAMQPKDIEIRTYGEMIMCRPGIIWGDNFYIQVAPQVSQFHADVLKNGTTIYDYWFPGCNATTQGIGNQGQYTGSHTGEGGGNENYISGITMPFVSGDRFTFKVTTNGSDADPGQGLRFTLKCLV</sequence>